<dbReference type="PROSITE" id="PS51257">
    <property type="entry name" value="PROKAR_LIPOPROTEIN"/>
    <property type="match status" value="1"/>
</dbReference>
<dbReference type="RefSeq" id="WP_076713399.1">
    <property type="nucleotide sequence ID" value="NZ_MOEN01000029.1"/>
</dbReference>
<evidence type="ECO:0000313" key="1">
    <source>
        <dbReference type="EMBL" id="OMH40076.1"/>
    </source>
</evidence>
<name>A0A1R1MJY7_9BACT</name>
<keyword evidence="2" id="KW-1185">Reference proteome</keyword>
<dbReference type="EMBL" id="MOEN01000029">
    <property type="protein sequence ID" value="OMH40076.1"/>
    <property type="molecule type" value="Genomic_DNA"/>
</dbReference>
<dbReference type="OrthoDB" id="9933at2"/>
<evidence type="ECO:0008006" key="3">
    <source>
        <dbReference type="Google" id="ProtNLM"/>
    </source>
</evidence>
<evidence type="ECO:0000313" key="2">
    <source>
        <dbReference type="Proteomes" id="UP000187408"/>
    </source>
</evidence>
<reference evidence="1 2" key="1">
    <citation type="submission" date="2016-10" db="EMBL/GenBank/DDBJ databases">
        <title>Genome sequence of a sulfur-reducing bacterium Desulfurobacterium indicum K6013.</title>
        <authorList>
            <person name="Cao J."/>
            <person name="Shao Z."/>
            <person name="Alain K."/>
            <person name="Jebbar M."/>
        </authorList>
    </citation>
    <scope>NUCLEOTIDE SEQUENCE [LARGE SCALE GENOMIC DNA]</scope>
    <source>
        <strain evidence="1 2">K6013</strain>
    </source>
</reference>
<dbReference type="Proteomes" id="UP000187408">
    <property type="component" value="Unassembled WGS sequence"/>
</dbReference>
<proteinExistence type="predicted"/>
<sequence>MRKAALLITIGLTLLSYGCGNKKVVKVTPPWFFEPGRPHFPGSVGFSNPCITEKKAFQLAKKRALQSLCTTLNINCKTAIKSLKNKKPVKLKNKKVTFLTYKYKNDRFVAGEIYAAFAGLKKPTPPFKYYKDCKNPSLQKCKPKWLCNYEIEGYAGAVGISNISSNFFDEYLYAVRDAVEKLALMYGISVNGTEIRKSIRTPLGAYKLSIKDFSFKATDHPKINFLVRSMFVDKKGRLFVYVITPNIKKKPYPTINGKPCWLIDPFCLKSKGYIYIGSAGENIFGIKAQIKKAIENALIQMAKSKGVEIDTERVTVRLNNARWISLFTKENTTEVVKGELIGIYFSPSGTVFAGIAELKKP</sequence>
<dbReference type="AlphaFoldDB" id="A0A1R1MJY7"/>
<dbReference type="STRING" id="1914305.BLW93_07070"/>
<accession>A0A1R1MJY7</accession>
<gene>
    <name evidence="1" type="ORF">BLW93_07070</name>
</gene>
<organism evidence="1 2">
    <name type="scientific">Desulfurobacterium indicum</name>
    <dbReference type="NCBI Taxonomy" id="1914305"/>
    <lineage>
        <taxon>Bacteria</taxon>
        <taxon>Pseudomonadati</taxon>
        <taxon>Aquificota</taxon>
        <taxon>Aquificia</taxon>
        <taxon>Desulfurobacteriales</taxon>
        <taxon>Desulfurobacteriaceae</taxon>
        <taxon>Desulfurobacterium</taxon>
    </lineage>
</organism>
<comment type="caution">
    <text evidence="1">The sequence shown here is derived from an EMBL/GenBank/DDBJ whole genome shotgun (WGS) entry which is preliminary data.</text>
</comment>
<protein>
    <recommendedName>
        <fullName evidence="3">Lipoprotein</fullName>
    </recommendedName>
</protein>